<accession>A0A0P0F274</accession>
<evidence type="ECO:0000259" key="8">
    <source>
        <dbReference type="Pfam" id="PF00749"/>
    </source>
</evidence>
<dbReference type="Proteomes" id="UP001277471">
    <property type="component" value="Unassembled WGS sequence"/>
</dbReference>
<dbReference type="Pfam" id="PF00749">
    <property type="entry name" value="tRNA-synt_1c"/>
    <property type="match status" value="1"/>
</dbReference>
<evidence type="ECO:0000256" key="3">
    <source>
        <dbReference type="ARBA" id="ARBA00022741"/>
    </source>
</evidence>
<dbReference type="GO" id="GO:0004818">
    <property type="term" value="F:glutamate-tRNA ligase activity"/>
    <property type="evidence" value="ECO:0007669"/>
    <property type="project" value="TreeGrafter"/>
</dbReference>
<evidence type="ECO:0000313" key="12">
    <source>
        <dbReference type="Proteomes" id="UP001277471"/>
    </source>
</evidence>
<keyword evidence="7" id="KW-0648">Protein biosynthesis</keyword>
<proteinExistence type="inferred from homology"/>
<evidence type="ECO:0000256" key="2">
    <source>
        <dbReference type="ARBA" id="ARBA00022723"/>
    </source>
</evidence>
<dbReference type="PANTHER" id="PTHR43311">
    <property type="entry name" value="GLUTAMATE--TRNA LIGASE"/>
    <property type="match status" value="1"/>
</dbReference>
<sequence length="283" mass="31610">MTDVVTRFAPSPTGHLHLGHAHSALFGWTTARKAGGRFLLRIEDIDPQRCRSEFDRDLREDLAWLGLTWEEPVRRQSEHLDDYRAALARLGGLGAVYPCFCTRKDIAAEIARAGHAPHGPDGPLYPGTCRGLSELEREDRVAAGQAYALRLDVEKAMAMTGPLRWHDRRRGWQDATPGILGDVVLARKDAPTSYHLAVTVDDHLQGVTLVTRGEDLFFATHVHRLLQELLRVVPPDYEHHSLLVNERGERLAKRDNAKTLRSLRESGLTAAEVRASAGFPEEL</sequence>
<keyword evidence="5 7" id="KW-0067">ATP-binding</keyword>
<evidence type="ECO:0000256" key="4">
    <source>
        <dbReference type="ARBA" id="ARBA00022833"/>
    </source>
</evidence>
<keyword evidence="1 7" id="KW-0436">Ligase</keyword>
<protein>
    <submittedName>
        <fullName evidence="10">tRNA glutamyl-Q(34) synthetase GluQRS</fullName>
        <ecNumber evidence="9">6.1.1.-</ecNumber>
    </submittedName>
</protein>
<keyword evidence="6 7" id="KW-0030">Aminoacyl-tRNA synthetase</keyword>
<dbReference type="KEGG" id="abf:AMK58_03580"/>
<dbReference type="GO" id="GO:0005829">
    <property type="term" value="C:cytosol"/>
    <property type="evidence" value="ECO:0007669"/>
    <property type="project" value="TreeGrafter"/>
</dbReference>
<feature type="domain" description="Glutamyl/glutaminyl-tRNA synthetase class Ib catalytic" evidence="8">
    <location>
        <begin position="4"/>
        <end position="259"/>
    </location>
</feature>
<dbReference type="Gene3D" id="3.40.50.620">
    <property type="entry name" value="HUPs"/>
    <property type="match status" value="1"/>
</dbReference>
<keyword evidence="2" id="KW-0479">Metal-binding</keyword>
<keyword evidence="4" id="KW-0862">Zinc</keyword>
<evidence type="ECO:0000256" key="1">
    <source>
        <dbReference type="ARBA" id="ARBA00022598"/>
    </source>
</evidence>
<dbReference type="NCBIfam" id="NF004315">
    <property type="entry name" value="PRK05710.1-4"/>
    <property type="match status" value="1"/>
</dbReference>
<dbReference type="EMBL" id="JAWXYC010000004">
    <property type="protein sequence ID" value="MDX5953214.1"/>
    <property type="molecule type" value="Genomic_DNA"/>
</dbReference>
<dbReference type="InterPro" id="IPR014729">
    <property type="entry name" value="Rossmann-like_a/b/a_fold"/>
</dbReference>
<dbReference type="InterPro" id="IPR049940">
    <property type="entry name" value="GluQ/Sye"/>
</dbReference>
<dbReference type="EC" id="6.1.1.-" evidence="9"/>
<dbReference type="InterPro" id="IPR000924">
    <property type="entry name" value="Glu/Gln-tRNA-synth"/>
</dbReference>
<dbReference type="PRINTS" id="PR00987">
    <property type="entry name" value="TRNASYNTHGLU"/>
</dbReference>
<dbReference type="GO" id="GO:0005524">
    <property type="term" value="F:ATP binding"/>
    <property type="evidence" value="ECO:0007669"/>
    <property type="project" value="UniProtKB-KW"/>
</dbReference>
<dbReference type="AlphaFoldDB" id="A0A0P0F274"/>
<evidence type="ECO:0000313" key="9">
    <source>
        <dbReference type="EMBL" id="MDX5953214.1"/>
    </source>
</evidence>
<evidence type="ECO:0000256" key="5">
    <source>
        <dbReference type="ARBA" id="ARBA00022840"/>
    </source>
</evidence>
<keyword evidence="3 7" id="KW-0547">Nucleotide-binding</keyword>
<organism evidence="10 11">
    <name type="scientific">Azospirillum brasilense</name>
    <dbReference type="NCBI Taxonomy" id="192"/>
    <lineage>
        <taxon>Bacteria</taxon>
        <taxon>Pseudomonadati</taxon>
        <taxon>Pseudomonadota</taxon>
        <taxon>Alphaproteobacteria</taxon>
        <taxon>Rhodospirillales</taxon>
        <taxon>Azospirillaceae</taxon>
        <taxon>Azospirillum</taxon>
    </lineage>
</organism>
<evidence type="ECO:0000256" key="6">
    <source>
        <dbReference type="ARBA" id="ARBA00023146"/>
    </source>
</evidence>
<comment type="similarity">
    <text evidence="7">Belongs to the class-I aminoacyl-tRNA synthetase family.</text>
</comment>
<evidence type="ECO:0000256" key="7">
    <source>
        <dbReference type="RuleBase" id="RU363037"/>
    </source>
</evidence>
<dbReference type="InterPro" id="IPR001412">
    <property type="entry name" value="aa-tRNA-synth_I_CS"/>
</dbReference>
<name>A0A0P0F274_AZOBR</name>
<dbReference type="SUPFAM" id="SSF52374">
    <property type="entry name" value="Nucleotidylyl transferase"/>
    <property type="match status" value="1"/>
</dbReference>
<reference evidence="10 11" key="1">
    <citation type="submission" date="2018-09" db="EMBL/GenBank/DDBJ databases">
        <title>Whole genome based analysis of evolution and adaptive divergence in Indian and Brazilian strains of Azospirillum brasilense.</title>
        <authorList>
            <person name="Singh C."/>
            <person name="Tripathi A.K."/>
        </authorList>
    </citation>
    <scope>NUCLEOTIDE SEQUENCE [LARGE SCALE GENOMIC DNA]</scope>
    <source>
        <strain evidence="10 11">MTCC4038</strain>
    </source>
</reference>
<reference evidence="9 12" key="2">
    <citation type="submission" date="2023-11" db="EMBL/GenBank/DDBJ databases">
        <title>MicrobeMod: A computational toolkit for identifying prokaryotic methylation and restriction-modification with nanopore sequencing.</title>
        <authorList>
            <person name="Crits-Christoph A."/>
            <person name="Kang S.C."/>
            <person name="Lee H."/>
            <person name="Ostrov N."/>
        </authorList>
    </citation>
    <scope>NUCLEOTIDE SEQUENCE [LARGE SCALE GENOMIC DNA]</scope>
    <source>
        <strain evidence="9 12">ATCC 29145</strain>
    </source>
</reference>
<dbReference type="GeneID" id="56450414"/>
<evidence type="ECO:0000313" key="11">
    <source>
        <dbReference type="Proteomes" id="UP000298774"/>
    </source>
</evidence>
<dbReference type="Proteomes" id="UP000298774">
    <property type="component" value="Chromosome"/>
</dbReference>
<dbReference type="RefSeq" id="WP_035682332.1">
    <property type="nucleotide sequence ID" value="NZ_CP012914.1"/>
</dbReference>
<dbReference type="InterPro" id="IPR020058">
    <property type="entry name" value="Glu/Gln-tRNA-synth_Ib_cat-dom"/>
</dbReference>
<dbReference type="PANTHER" id="PTHR43311:SF1">
    <property type="entry name" value="GLUTAMYL-Q TRNA(ASP) SYNTHETASE"/>
    <property type="match status" value="1"/>
</dbReference>
<dbReference type="GO" id="GO:0006424">
    <property type="term" value="P:glutamyl-tRNA aminoacylation"/>
    <property type="evidence" value="ECO:0007669"/>
    <property type="project" value="TreeGrafter"/>
</dbReference>
<dbReference type="EMBL" id="CP032339">
    <property type="protein sequence ID" value="QCO09639.1"/>
    <property type="molecule type" value="Genomic_DNA"/>
</dbReference>
<keyword evidence="12" id="KW-1185">Reference proteome</keyword>
<gene>
    <name evidence="9" type="primary">gluQRS</name>
    <name evidence="10" type="ORF">D3868_11675</name>
    <name evidence="9" type="ORF">SIM66_18725</name>
</gene>
<dbReference type="PROSITE" id="PS00178">
    <property type="entry name" value="AA_TRNA_LIGASE_I"/>
    <property type="match status" value="1"/>
</dbReference>
<evidence type="ECO:0000313" key="10">
    <source>
        <dbReference type="EMBL" id="QCO09639.1"/>
    </source>
</evidence>